<accession>A0A2P5FDN7</accession>
<comment type="caution">
    <text evidence="1">The sequence shown here is derived from an EMBL/GenBank/DDBJ whole genome shotgun (WGS) entry which is preliminary data.</text>
</comment>
<protein>
    <submittedName>
        <fullName evidence="1">Uncharacterized protein</fullName>
    </submittedName>
</protein>
<dbReference type="OrthoDB" id="1834138at2759"/>
<reference evidence="2" key="1">
    <citation type="submission" date="2016-06" db="EMBL/GenBank/DDBJ databases">
        <title>Parallel loss of symbiosis genes in relatives of nitrogen-fixing non-legume Parasponia.</title>
        <authorList>
            <person name="Van Velzen R."/>
            <person name="Holmer R."/>
            <person name="Bu F."/>
            <person name="Rutten L."/>
            <person name="Van Zeijl A."/>
            <person name="Liu W."/>
            <person name="Santuari L."/>
            <person name="Cao Q."/>
            <person name="Sharma T."/>
            <person name="Shen D."/>
            <person name="Roswanjaya Y."/>
            <person name="Wardhani T."/>
            <person name="Kalhor M.S."/>
            <person name="Jansen J."/>
            <person name="Van den Hoogen J."/>
            <person name="Gungor B."/>
            <person name="Hartog M."/>
            <person name="Hontelez J."/>
            <person name="Verver J."/>
            <person name="Yang W.-C."/>
            <person name="Schijlen E."/>
            <person name="Repin R."/>
            <person name="Schilthuizen M."/>
            <person name="Schranz E."/>
            <person name="Heidstra R."/>
            <person name="Miyata K."/>
            <person name="Fedorova E."/>
            <person name="Kohlen W."/>
            <person name="Bisseling T."/>
            <person name="Smit S."/>
            <person name="Geurts R."/>
        </authorList>
    </citation>
    <scope>NUCLEOTIDE SEQUENCE [LARGE SCALE GENOMIC DNA]</scope>
    <source>
        <strain evidence="2">cv. RG33-2</strain>
    </source>
</reference>
<dbReference type="AlphaFoldDB" id="A0A2P5FDN7"/>
<dbReference type="EMBL" id="JXTC01000042">
    <property type="protein sequence ID" value="PON95884.1"/>
    <property type="molecule type" value="Genomic_DNA"/>
</dbReference>
<dbReference type="InParanoid" id="A0A2P5FDN7"/>
<sequence length="104" mass="11971">MGNIGVFLNYNVVGGTIITNIYHMIETKNILVPNRATNVSLLEIMLDALELRPEHYAVEMKFVVNVRFSPVKIINDRDIKVYMELKKNEVDKTKNVIIYLCNNS</sequence>
<keyword evidence="2" id="KW-1185">Reference proteome</keyword>
<gene>
    <name evidence="1" type="ORF">TorRG33x02_084070</name>
</gene>
<dbReference type="Proteomes" id="UP000237000">
    <property type="component" value="Unassembled WGS sequence"/>
</dbReference>
<proteinExistence type="predicted"/>
<organism evidence="1 2">
    <name type="scientific">Trema orientale</name>
    <name type="common">Charcoal tree</name>
    <name type="synonym">Celtis orientalis</name>
    <dbReference type="NCBI Taxonomy" id="63057"/>
    <lineage>
        <taxon>Eukaryota</taxon>
        <taxon>Viridiplantae</taxon>
        <taxon>Streptophyta</taxon>
        <taxon>Embryophyta</taxon>
        <taxon>Tracheophyta</taxon>
        <taxon>Spermatophyta</taxon>
        <taxon>Magnoliopsida</taxon>
        <taxon>eudicotyledons</taxon>
        <taxon>Gunneridae</taxon>
        <taxon>Pentapetalae</taxon>
        <taxon>rosids</taxon>
        <taxon>fabids</taxon>
        <taxon>Rosales</taxon>
        <taxon>Cannabaceae</taxon>
        <taxon>Trema</taxon>
    </lineage>
</organism>
<name>A0A2P5FDN7_TREOI</name>
<evidence type="ECO:0000313" key="1">
    <source>
        <dbReference type="EMBL" id="PON95884.1"/>
    </source>
</evidence>
<evidence type="ECO:0000313" key="2">
    <source>
        <dbReference type="Proteomes" id="UP000237000"/>
    </source>
</evidence>